<protein>
    <submittedName>
        <fullName evidence="1">Uncharacterized protein</fullName>
    </submittedName>
</protein>
<sequence>MSGGLYFVTSAMLAAAQEAQAAQSHAILQPQKLVVVVAEWPGEGGAGVVQDIGTRRRQLMSCAIAFAAPEVSKVQASVIDEESEFAEHVNHPTVSMFQELFNSSHLTLRDILSGTRMHQYIAYSAALERTLHVSLVTNHNNPTKGPLVSRDIEQLRVLRFAFTDIVAADRAIRHQSQL</sequence>
<gene>
    <name evidence="1" type="ORF">P171DRAFT_446470</name>
</gene>
<organism evidence="1 2">
    <name type="scientific">Karstenula rhodostoma CBS 690.94</name>
    <dbReference type="NCBI Taxonomy" id="1392251"/>
    <lineage>
        <taxon>Eukaryota</taxon>
        <taxon>Fungi</taxon>
        <taxon>Dikarya</taxon>
        <taxon>Ascomycota</taxon>
        <taxon>Pezizomycotina</taxon>
        <taxon>Dothideomycetes</taxon>
        <taxon>Pleosporomycetidae</taxon>
        <taxon>Pleosporales</taxon>
        <taxon>Massarineae</taxon>
        <taxon>Didymosphaeriaceae</taxon>
        <taxon>Karstenula</taxon>
    </lineage>
</organism>
<name>A0A9P4PCK7_9PLEO</name>
<accession>A0A9P4PCK7</accession>
<comment type="caution">
    <text evidence="1">The sequence shown here is derived from an EMBL/GenBank/DDBJ whole genome shotgun (WGS) entry which is preliminary data.</text>
</comment>
<dbReference type="EMBL" id="MU001505">
    <property type="protein sequence ID" value="KAF2441616.1"/>
    <property type="molecule type" value="Genomic_DNA"/>
</dbReference>
<dbReference type="AlphaFoldDB" id="A0A9P4PCK7"/>
<reference evidence="1" key="1">
    <citation type="journal article" date="2020" name="Stud. Mycol.">
        <title>101 Dothideomycetes genomes: a test case for predicting lifestyles and emergence of pathogens.</title>
        <authorList>
            <person name="Haridas S."/>
            <person name="Albert R."/>
            <person name="Binder M."/>
            <person name="Bloem J."/>
            <person name="Labutti K."/>
            <person name="Salamov A."/>
            <person name="Andreopoulos B."/>
            <person name="Baker S."/>
            <person name="Barry K."/>
            <person name="Bills G."/>
            <person name="Bluhm B."/>
            <person name="Cannon C."/>
            <person name="Castanera R."/>
            <person name="Culley D."/>
            <person name="Daum C."/>
            <person name="Ezra D."/>
            <person name="Gonzalez J."/>
            <person name="Henrissat B."/>
            <person name="Kuo A."/>
            <person name="Liang C."/>
            <person name="Lipzen A."/>
            <person name="Lutzoni F."/>
            <person name="Magnuson J."/>
            <person name="Mondo S."/>
            <person name="Nolan M."/>
            <person name="Ohm R."/>
            <person name="Pangilinan J."/>
            <person name="Park H.-J."/>
            <person name="Ramirez L."/>
            <person name="Alfaro M."/>
            <person name="Sun H."/>
            <person name="Tritt A."/>
            <person name="Yoshinaga Y."/>
            <person name="Zwiers L.-H."/>
            <person name="Turgeon B."/>
            <person name="Goodwin S."/>
            <person name="Spatafora J."/>
            <person name="Crous P."/>
            <person name="Grigoriev I."/>
        </authorList>
    </citation>
    <scope>NUCLEOTIDE SEQUENCE</scope>
    <source>
        <strain evidence="1">CBS 690.94</strain>
    </source>
</reference>
<keyword evidence="2" id="KW-1185">Reference proteome</keyword>
<proteinExistence type="predicted"/>
<dbReference type="Proteomes" id="UP000799764">
    <property type="component" value="Unassembled WGS sequence"/>
</dbReference>
<evidence type="ECO:0000313" key="2">
    <source>
        <dbReference type="Proteomes" id="UP000799764"/>
    </source>
</evidence>
<evidence type="ECO:0000313" key="1">
    <source>
        <dbReference type="EMBL" id="KAF2441616.1"/>
    </source>
</evidence>